<dbReference type="InterPro" id="IPR008480">
    <property type="entry name" value="DUF761_pln"/>
</dbReference>
<dbReference type="AlphaFoldDB" id="A0A922G0G6"/>
<dbReference type="Proteomes" id="UP000811246">
    <property type="component" value="Chromosome 1"/>
</dbReference>
<gene>
    <name evidence="1" type="ORF">I3842_01G184000</name>
</gene>
<evidence type="ECO:0000313" key="1">
    <source>
        <dbReference type="EMBL" id="KAG6732559.1"/>
    </source>
</evidence>
<dbReference type="PANTHER" id="PTHR33098:SF3">
    <property type="entry name" value="COTTON FIBER PROTEIN"/>
    <property type="match status" value="1"/>
</dbReference>
<proteinExistence type="predicted"/>
<evidence type="ECO:0008006" key="3">
    <source>
        <dbReference type="Google" id="ProtNLM"/>
    </source>
</evidence>
<dbReference type="EMBL" id="CM031825">
    <property type="protein sequence ID" value="KAG6732559.1"/>
    <property type="molecule type" value="Genomic_DNA"/>
</dbReference>
<name>A0A922G0G6_CARIL</name>
<dbReference type="PANTHER" id="PTHR33098">
    <property type="entry name" value="COTTON FIBER (DUF761)"/>
    <property type="match status" value="1"/>
</dbReference>
<dbReference type="Pfam" id="PF05553">
    <property type="entry name" value="DUF761"/>
    <property type="match status" value="1"/>
</dbReference>
<accession>A0A922G0G6</accession>
<organism evidence="1 2">
    <name type="scientific">Carya illinoinensis</name>
    <name type="common">Pecan</name>
    <dbReference type="NCBI Taxonomy" id="32201"/>
    <lineage>
        <taxon>Eukaryota</taxon>
        <taxon>Viridiplantae</taxon>
        <taxon>Streptophyta</taxon>
        <taxon>Embryophyta</taxon>
        <taxon>Tracheophyta</taxon>
        <taxon>Spermatophyta</taxon>
        <taxon>Magnoliopsida</taxon>
        <taxon>eudicotyledons</taxon>
        <taxon>Gunneridae</taxon>
        <taxon>Pentapetalae</taxon>
        <taxon>rosids</taxon>
        <taxon>fabids</taxon>
        <taxon>Fagales</taxon>
        <taxon>Juglandaceae</taxon>
        <taxon>Carya</taxon>
    </lineage>
</organism>
<evidence type="ECO:0000313" key="2">
    <source>
        <dbReference type="Proteomes" id="UP000811246"/>
    </source>
</evidence>
<comment type="caution">
    <text evidence="1">The sequence shown here is derived from an EMBL/GenBank/DDBJ whole genome shotgun (WGS) entry which is preliminary data.</text>
</comment>
<reference evidence="1" key="1">
    <citation type="submission" date="2021-01" db="EMBL/GenBank/DDBJ databases">
        <authorList>
            <person name="Lovell J.T."/>
            <person name="Bentley N."/>
            <person name="Bhattarai G."/>
            <person name="Jenkins J.W."/>
            <person name="Sreedasyam A."/>
            <person name="Alarcon Y."/>
            <person name="Bock C."/>
            <person name="Boston L."/>
            <person name="Carlson J."/>
            <person name="Cervantes K."/>
            <person name="Clermont K."/>
            <person name="Krom N."/>
            <person name="Kubenka K."/>
            <person name="Mamidi S."/>
            <person name="Mattison C."/>
            <person name="Monteros M."/>
            <person name="Pisani C."/>
            <person name="Plott C."/>
            <person name="Rajasekar S."/>
            <person name="Rhein H.S."/>
            <person name="Rohla C."/>
            <person name="Song M."/>
            <person name="Hilaire R.S."/>
            <person name="Shu S."/>
            <person name="Wells L."/>
            <person name="Wang X."/>
            <person name="Webber J."/>
            <person name="Heerema R.J."/>
            <person name="Klein P."/>
            <person name="Conner P."/>
            <person name="Grauke L."/>
            <person name="Grimwood J."/>
            <person name="Schmutz J."/>
            <person name="Randall J.J."/>
        </authorList>
    </citation>
    <scope>NUCLEOTIDE SEQUENCE</scope>
    <source>
        <tissue evidence="1">Leaf</tissue>
    </source>
</reference>
<protein>
    <recommendedName>
        <fullName evidence="3">Cotton fiber protein</fullName>
    </recommendedName>
</protein>
<sequence>MSRSSLAKKLHLAKKAWKSFTLTFQSKLHKLKTSKVITTTTRRLRALRTFRFLFPFKRHPLPRPSYYSQHYHYSHRHHHHHHHHSQSHKMKFAAIHIDELFEGTAASVNRSTQHARAETSKGKQVIDEGSLPKRSKSIYSVEDAWEAVIASSPQLRNVDERAEEFISKFREDMKLQKERSFQEMLERSA</sequence>